<dbReference type="Pfam" id="PF00005">
    <property type="entry name" value="ABC_tran"/>
    <property type="match status" value="1"/>
</dbReference>
<dbReference type="Proteomes" id="UP000441772">
    <property type="component" value="Unassembled WGS sequence"/>
</dbReference>
<evidence type="ECO:0000256" key="4">
    <source>
        <dbReference type="SAM" id="Coils"/>
    </source>
</evidence>
<accession>A0A6I1GD40</accession>
<evidence type="ECO:0000256" key="3">
    <source>
        <dbReference type="ARBA" id="ARBA00022840"/>
    </source>
</evidence>
<dbReference type="InterPro" id="IPR003593">
    <property type="entry name" value="AAA+_ATPase"/>
</dbReference>
<feature type="domain" description="ABC transporter" evidence="5">
    <location>
        <begin position="89"/>
        <end position="325"/>
    </location>
</feature>
<dbReference type="InterPro" id="IPR032823">
    <property type="entry name" value="BCA_ABC_TP_C"/>
</dbReference>
<keyword evidence="2" id="KW-0547">Nucleotide-binding</keyword>
<dbReference type="PANTHER" id="PTHR45772">
    <property type="entry name" value="CONSERVED COMPONENT OF ABC TRANSPORTER FOR NATURAL AMINO ACIDS-RELATED"/>
    <property type="match status" value="1"/>
</dbReference>
<dbReference type="Pfam" id="PF12399">
    <property type="entry name" value="BCA_ABC_TP_C"/>
    <property type="match status" value="1"/>
</dbReference>
<evidence type="ECO:0000256" key="2">
    <source>
        <dbReference type="ARBA" id="ARBA00022741"/>
    </source>
</evidence>
<dbReference type="PANTHER" id="PTHR45772:SF8">
    <property type="entry name" value="HIGH-AFFINITY BRANCHED-CHAIN AMINO ACID TRANSPORT ATP-BINDING PROTEIN"/>
    <property type="match status" value="1"/>
</dbReference>
<evidence type="ECO:0000313" key="6">
    <source>
        <dbReference type="EMBL" id="KAB7789573.1"/>
    </source>
</evidence>
<evidence type="ECO:0000256" key="1">
    <source>
        <dbReference type="ARBA" id="ARBA00022448"/>
    </source>
</evidence>
<keyword evidence="1" id="KW-0813">Transport</keyword>
<protein>
    <submittedName>
        <fullName evidence="6">ABC transporter ATP-binding protein</fullName>
    </submittedName>
</protein>
<reference evidence="6 7" key="1">
    <citation type="submission" date="2019-09" db="EMBL/GenBank/DDBJ databases">
        <title>Characterization of the phylogenetic diversity of two novel species belonging to the genus Bifidobacterium: Bifidobacterium cebidarum sp. nov. and Bifidobacterium leontopitheci sp. nov.</title>
        <authorList>
            <person name="Lugli G.A."/>
            <person name="Duranti S."/>
            <person name="Milani C."/>
            <person name="Turroni F."/>
            <person name="Ventura M."/>
        </authorList>
    </citation>
    <scope>NUCLEOTIDE SEQUENCE [LARGE SCALE GENOMIC DNA]</scope>
    <source>
        <strain evidence="6 7">LMG 31471</strain>
    </source>
</reference>
<dbReference type="SMART" id="SM00382">
    <property type="entry name" value="AAA"/>
    <property type="match status" value="1"/>
</dbReference>
<evidence type="ECO:0000259" key="5">
    <source>
        <dbReference type="PROSITE" id="PS50893"/>
    </source>
</evidence>
<dbReference type="EMBL" id="WBVT01000043">
    <property type="protein sequence ID" value="KAB7789573.1"/>
    <property type="molecule type" value="Genomic_DNA"/>
</dbReference>
<proteinExistence type="predicted"/>
<name>A0A6I1GD40_9BIFI</name>
<comment type="caution">
    <text evidence="6">The sequence shown here is derived from an EMBL/GenBank/DDBJ whole genome shotgun (WGS) entry which is preliminary data.</text>
</comment>
<organism evidence="6 7">
    <name type="scientific">Bifidobacterium leontopitheci</name>
    <dbReference type="NCBI Taxonomy" id="2650774"/>
    <lineage>
        <taxon>Bacteria</taxon>
        <taxon>Bacillati</taxon>
        <taxon>Actinomycetota</taxon>
        <taxon>Actinomycetes</taxon>
        <taxon>Bifidobacteriales</taxon>
        <taxon>Bifidobacteriaceae</taxon>
        <taxon>Bifidobacterium</taxon>
    </lineage>
</organism>
<evidence type="ECO:0000313" key="7">
    <source>
        <dbReference type="Proteomes" id="UP000441772"/>
    </source>
</evidence>
<keyword evidence="3 6" id="KW-0067">ATP-binding</keyword>
<dbReference type="RefSeq" id="WP_226836245.1">
    <property type="nucleotide sequence ID" value="NZ_JBHSKZ010000063.1"/>
</dbReference>
<dbReference type="AlphaFoldDB" id="A0A6I1GD40"/>
<keyword evidence="7" id="KW-1185">Reference proteome</keyword>
<sequence>MNDKMTTSGTEEYQTVAGAGAGGVAGGGTPASAAELEQLRAEMVQMRDEAKRMRDEAAQMKAEIAEERTRLHDQLAVLDDRGGQWNDYLEIQGLHVEFDGFVAVKNLDLTVEHGDLRFLIGPNGAGKTTIIDAITGLVPATGSAKFRGEQLLGRKPNDIVKLGVGRTFQTASVVEELSVLENLQLAEGFRKKGRALFRPMGGASQNVEYMMDVCNLTEDAHKPAGILPHGKKQWLEIGMLLVQDAHLLLLDEPVAGMTPAERIATGELLKRCSKNRTVIIVEHDMEFMRQFADSVTVLNQGEILAQGSVEEIQSNDEVVRIYLGGGE</sequence>
<dbReference type="SUPFAM" id="SSF52540">
    <property type="entry name" value="P-loop containing nucleoside triphosphate hydrolases"/>
    <property type="match status" value="1"/>
</dbReference>
<dbReference type="InterPro" id="IPR051120">
    <property type="entry name" value="ABC_AA/LPS_Transport"/>
</dbReference>
<dbReference type="GO" id="GO:0005524">
    <property type="term" value="F:ATP binding"/>
    <property type="evidence" value="ECO:0007669"/>
    <property type="project" value="UniProtKB-KW"/>
</dbReference>
<keyword evidence="4" id="KW-0175">Coiled coil</keyword>
<dbReference type="CDD" id="cd03219">
    <property type="entry name" value="ABC_Mj1267_LivG_branched"/>
    <property type="match status" value="1"/>
</dbReference>
<dbReference type="GO" id="GO:0016887">
    <property type="term" value="F:ATP hydrolysis activity"/>
    <property type="evidence" value="ECO:0007669"/>
    <property type="project" value="InterPro"/>
</dbReference>
<dbReference type="PROSITE" id="PS50893">
    <property type="entry name" value="ABC_TRANSPORTER_2"/>
    <property type="match status" value="1"/>
</dbReference>
<feature type="coiled-coil region" evidence="4">
    <location>
        <begin position="33"/>
        <end position="70"/>
    </location>
</feature>
<dbReference type="InterPro" id="IPR027417">
    <property type="entry name" value="P-loop_NTPase"/>
</dbReference>
<dbReference type="Gene3D" id="3.40.50.300">
    <property type="entry name" value="P-loop containing nucleotide triphosphate hydrolases"/>
    <property type="match status" value="1"/>
</dbReference>
<gene>
    <name evidence="6" type="ORF">F7D09_1922</name>
</gene>
<dbReference type="GO" id="GO:0005886">
    <property type="term" value="C:plasma membrane"/>
    <property type="evidence" value="ECO:0007669"/>
    <property type="project" value="TreeGrafter"/>
</dbReference>
<dbReference type="InterPro" id="IPR003439">
    <property type="entry name" value="ABC_transporter-like_ATP-bd"/>
</dbReference>